<evidence type="ECO:0000313" key="2">
    <source>
        <dbReference type="Proteomes" id="UP001175001"/>
    </source>
</evidence>
<keyword evidence="2" id="KW-1185">Reference proteome</keyword>
<protein>
    <submittedName>
        <fullName evidence="1">Uncharacterized protein</fullName>
    </submittedName>
</protein>
<proteinExistence type="predicted"/>
<dbReference type="PANTHER" id="PTHR36847:SF1">
    <property type="entry name" value="AMIDOLIGASE ENZYME"/>
    <property type="match status" value="1"/>
</dbReference>
<accession>A0AA39TWG9</accession>
<organism evidence="1 2">
    <name type="scientific">Lasiodiplodia hormozganensis</name>
    <dbReference type="NCBI Taxonomy" id="869390"/>
    <lineage>
        <taxon>Eukaryota</taxon>
        <taxon>Fungi</taxon>
        <taxon>Dikarya</taxon>
        <taxon>Ascomycota</taxon>
        <taxon>Pezizomycotina</taxon>
        <taxon>Dothideomycetes</taxon>
        <taxon>Dothideomycetes incertae sedis</taxon>
        <taxon>Botryosphaeriales</taxon>
        <taxon>Botryosphaeriaceae</taxon>
        <taxon>Lasiodiplodia</taxon>
    </lineage>
</organism>
<sequence length="493" mass="54759">MEQVSANASSQAIPDLTFGIELEFILIGDGQEMKQQLYGSGAPAFDALFHSKGRQLVHRVLSNHGVEAVVNGFTPRDNIGGPMSERYQKWTVAPEPTVSLSNDEQLLLPDGFIAEAIELKSPIFSLQDQDYWRGEINHVLDTLQNNLNSGQGLCPSVRLLVNETCAFHVHVGKSEDASRIFTLRTIGNLYQLATGFERVIDELHSADRIKESTWAEPTVDMVDQNGYIKIPLFTPPSSGWKRDADPDVSEDGTPLTWCKVIEDLTAGSNDPNHVVTLGRALQRLTGGSRLVAYNLNNCIVPDLWPLPAYNGTKFGASGSTTHFHPNDPQRASNTWTIEFKQHGGTLDVRTVFAWVDVVTAMTGLAEHCADGGFLEREELHDILESHAEDASFGPAEFLKDVLKVSEETRDYYDWVWQRTWNDIDPAPAASNTYPARMLLRHNAVQMADLRSRAAVVIELDYKLRSKQYGMFNSETKSAMKGAMKVKLRDAGVV</sequence>
<dbReference type="Proteomes" id="UP001175001">
    <property type="component" value="Unassembled WGS sequence"/>
</dbReference>
<reference evidence="1" key="1">
    <citation type="submission" date="2023-06" db="EMBL/GenBank/DDBJ databases">
        <title>Multi-omics analyses reveal the molecular pathogenesis toolkit of Lasiodiplodia hormozganensis, a cross-kingdom pathogen.</title>
        <authorList>
            <person name="Felix C."/>
            <person name="Meneses R."/>
            <person name="Goncalves M.F.M."/>
            <person name="Tilleman L."/>
            <person name="Duarte A.S."/>
            <person name="Jorrin-Novo J.V."/>
            <person name="Van De Peer Y."/>
            <person name="Deforce D."/>
            <person name="Van Nieuwerburgh F."/>
            <person name="Esteves A.C."/>
            <person name="Alves A."/>
        </authorList>
    </citation>
    <scope>NUCLEOTIDE SEQUENCE</scope>
    <source>
        <strain evidence="1">CBS 339.90</strain>
    </source>
</reference>
<dbReference type="AlphaFoldDB" id="A0AA39TWG9"/>
<dbReference type="EMBL" id="JAUJDW010000218">
    <property type="protein sequence ID" value="KAK0610313.1"/>
    <property type="molecule type" value="Genomic_DNA"/>
</dbReference>
<name>A0AA39TWG9_9PEZI</name>
<comment type="caution">
    <text evidence="1">The sequence shown here is derived from an EMBL/GenBank/DDBJ whole genome shotgun (WGS) entry which is preliminary data.</text>
</comment>
<gene>
    <name evidence="1" type="ORF">DIS24_g12054</name>
</gene>
<evidence type="ECO:0000313" key="1">
    <source>
        <dbReference type="EMBL" id="KAK0610313.1"/>
    </source>
</evidence>
<dbReference type="PANTHER" id="PTHR36847">
    <property type="entry name" value="AMIDOLIGASE ENZYME"/>
    <property type="match status" value="1"/>
</dbReference>
<dbReference type="Pfam" id="PF12224">
    <property type="entry name" value="Amidoligase_2"/>
    <property type="match status" value="1"/>
</dbReference>
<dbReference type="InterPro" id="IPR022025">
    <property type="entry name" value="Amidoligase_2"/>
</dbReference>